<evidence type="ECO:0000313" key="2">
    <source>
        <dbReference type="Proteomes" id="UP000030672"/>
    </source>
</evidence>
<evidence type="ECO:0000313" key="1">
    <source>
        <dbReference type="EMBL" id="KEQ60540.1"/>
    </source>
</evidence>
<dbReference type="RefSeq" id="XP_040877563.1">
    <property type="nucleotide sequence ID" value="XM_041025052.1"/>
</dbReference>
<dbReference type="Proteomes" id="UP000030672">
    <property type="component" value="Unassembled WGS sequence"/>
</dbReference>
<dbReference type="EMBL" id="KL584842">
    <property type="protein sequence ID" value="KEQ60540.1"/>
    <property type="molecule type" value="Genomic_DNA"/>
</dbReference>
<sequence>MPEAGVCVVHLRDFTRLVAGLQEDCSQDVELHALWKAVASRLLPDARRKDSEGEAADVLRYDVRSILAMNHGKKSMVMCSGLLSWAIVGVGVNVFRGAVMAGDGGWH</sequence>
<keyword evidence="2" id="KW-1185">Reference proteome</keyword>
<organism evidence="1 2">
    <name type="scientific">Aureobasidium melanogenum (strain CBS 110374)</name>
    <name type="common">Aureobasidium pullulans var. melanogenum</name>
    <dbReference type="NCBI Taxonomy" id="1043003"/>
    <lineage>
        <taxon>Eukaryota</taxon>
        <taxon>Fungi</taxon>
        <taxon>Dikarya</taxon>
        <taxon>Ascomycota</taxon>
        <taxon>Pezizomycotina</taxon>
        <taxon>Dothideomycetes</taxon>
        <taxon>Dothideomycetidae</taxon>
        <taxon>Dothideales</taxon>
        <taxon>Saccotheciaceae</taxon>
        <taxon>Aureobasidium</taxon>
    </lineage>
</organism>
<gene>
    <name evidence="1" type="ORF">M437DRAFT_68084</name>
</gene>
<dbReference type="GeneID" id="63918425"/>
<proteinExistence type="predicted"/>
<accession>A0A074VII2</accession>
<dbReference type="HOGENOM" id="CLU_2209498_0_0_1"/>
<reference evidence="1 2" key="1">
    <citation type="journal article" date="2014" name="BMC Genomics">
        <title>Genome sequencing of four Aureobasidium pullulans varieties: biotechnological potential, stress tolerance, and description of new species.</title>
        <authorList>
            <person name="Gostin Ar C."/>
            <person name="Ohm R.A."/>
            <person name="Kogej T."/>
            <person name="Sonjak S."/>
            <person name="Turk M."/>
            <person name="Zajc J."/>
            <person name="Zalar P."/>
            <person name="Grube M."/>
            <person name="Sun H."/>
            <person name="Han J."/>
            <person name="Sharma A."/>
            <person name="Chiniquy J."/>
            <person name="Ngan C.Y."/>
            <person name="Lipzen A."/>
            <person name="Barry K."/>
            <person name="Grigoriev I.V."/>
            <person name="Gunde-Cimerman N."/>
        </authorList>
    </citation>
    <scope>NUCLEOTIDE SEQUENCE [LARGE SCALE GENOMIC DNA]</scope>
    <source>
        <strain evidence="1 2">CBS 110374</strain>
    </source>
</reference>
<name>A0A074VII2_AURM1</name>
<dbReference type="AlphaFoldDB" id="A0A074VII2"/>
<protein>
    <submittedName>
        <fullName evidence="1">Uncharacterized protein</fullName>
    </submittedName>
</protein>